<comment type="caution">
    <text evidence="1">The sequence shown here is derived from an EMBL/GenBank/DDBJ whole genome shotgun (WGS) entry which is preliminary data.</text>
</comment>
<organism evidence="1 2">
    <name type="scientific">Rhodocollybia butyracea</name>
    <dbReference type="NCBI Taxonomy" id="206335"/>
    <lineage>
        <taxon>Eukaryota</taxon>
        <taxon>Fungi</taxon>
        <taxon>Dikarya</taxon>
        <taxon>Basidiomycota</taxon>
        <taxon>Agaricomycotina</taxon>
        <taxon>Agaricomycetes</taxon>
        <taxon>Agaricomycetidae</taxon>
        <taxon>Agaricales</taxon>
        <taxon>Marasmiineae</taxon>
        <taxon>Omphalotaceae</taxon>
        <taxon>Rhodocollybia</taxon>
    </lineage>
</organism>
<evidence type="ECO:0000313" key="1">
    <source>
        <dbReference type="EMBL" id="KAF9028407.1"/>
    </source>
</evidence>
<dbReference type="Proteomes" id="UP000772434">
    <property type="component" value="Unassembled WGS sequence"/>
</dbReference>
<dbReference type="EMBL" id="JADNRY010000736">
    <property type="protein sequence ID" value="KAF9028407.1"/>
    <property type="molecule type" value="Genomic_DNA"/>
</dbReference>
<evidence type="ECO:0000313" key="2">
    <source>
        <dbReference type="Proteomes" id="UP000772434"/>
    </source>
</evidence>
<protein>
    <submittedName>
        <fullName evidence="1">Uncharacterized protein</fullName>
    </submittedName>
</protein>
<keyword evidence="2" id="KW-1185">Reference proteome</keyword>
<name>A0A9P5TWW1_9AGAR</name>
<proteinExistence type="predicted"/>
<dbReference type="AlphaFoldDB" id="A0A9P5TWW1"/>
<reference evidence="1" key="1">
    <citation type="submission" date="2020-11" db="EMBL/GenBank/DDBJ databases">
        <authorList>
            <consortium name="DOE Joint Genome Institute"/>
            <person name="Ahrendt S."/>
            <person name="Riley R."/>
            <person name="Andreopoulos W."/>
            <person name="Labutti K."/>
            <person name="Pangilinan J."/>
            <person name="Ruiz-Duenas F.J."/>
            <person name="Barrasa J.M."/>
            <person name="Sanchez-Garcia M."/>
            <person name="Camarero S."/>
            <person name="Miyauchi S."/>
            <person name="Serrano A."/>
            <person name="Linde D."/>
            <person name="Babiker R."/>
            <person name="Drula E."/>
            <person name="Ayuso-Fernandez I."/>
            <person name="Pacheco R."/>
            <person name="Padilla G."/>
            <person name="Ferreira P."/>
            <person name="Barriuso J."/>
            <person name="Kellner H."/>
            <person name="Castanera R."/>
            <person name="Alfaro M."/>
            <person name="Ramirez L."/>
            <person name="Pisabarro A.G."/>
            <person name="Kuo A."/>
            <person name="Tritt A."/>
            <person name="Lipzen A."/>
            <person name="He G."/>
            <person name="Yan M."/>
            <person name="Ng V."/>
            <person name="Cullen D."/>
            <person name="Martin F."/>
            <person name="Rosso M.-N."/>
            <person name="Henrissat B."/>
            <person name="Hibbett D."/>
            <person name="Martinez A.T."/>
            <person name="Grigoriev I.V."/>
        </authorList>
    </citation>
    <scope>NUCLEOTIDE SEQUENCE</scope>
    <source>
        <strain evidence="1">AH 40177</strain>
    </source>
</reference>
<sequence length="148" mass="16404">MPCFEGLLPETHDGAVQDLLWNFMMLHGFAKFDMHLDSTVAITWALTCILGDSLQTFSDVTCAAFTTKELPSEKAAQVRQAQAALNTPNARILTSDDSLRRWYKLDTPKLHAVGYIADDIAEVGVTGSHSTFIVSIFHFSLLNLLILF</sequence>
<gene>
    <name evidence="1" type="ORF">BDP27DRAFT_1247095</name>
</gene>
<dbReference type="OrthoDB" id="3269417at2759"/>
<accession>A0A9P5TWW1</accession>